<keyword evidence="3" id="KW-1185">Reference proteome</keyword>
<name>A0A2A2HUI5_9EURY</name>
<feature type="region of interest" description="Disordered" evidence="1">
    <location>
        <begin position="1"/>
        <end position="20"/>
    </location>
</feature>
<organism evidence="2 3">
    <name type="scientific">Methanosarcina spelaei</name>
    <dbReference type="NCBI Taxonomy" id="1036679"/>
    <lineage>
        <taxon>Archaea</taxon>
        <taxon>Methanobacteriati</taxon>
        <taxon>Methanobacteriota</taxon>
        <taxon>Stenosarchaea group</taxon>
        <taxon>Methanomicrobia</taxon>
        <taxon>Methanosarcinales</taxon>
        <taxon>Methanosarcinaceae</taxon>
        <taxon>Methanosarcina</taxon>
    </lineage>
</organism>
<protein>
    <submittedName>
        <fullName evidence="2">Uncharacterized protein</fullName>
    </submittedName>
</protein>
<reference evidence="2 3" key="1">
    <citation type="journal article" date="2017" name="BMC Genomics">
        <title>Genomic analysis of methanogenic archaea reveals a shift towards energy conservation.</title>
        <authorList>
            <person name="Gilmore S.P."/>
            <person name="Henske J.K."/>
            <person name="Sexton J.A."/>
            <person name="Solomon K.V."/>
            <person name="Seppala S."/>
            <person name="Yoo J.I."/>
            <person name="Huyett L.M."/>
            <person name="Pressman A."/>
            <person name="Cogan J.Z."/>
            <person name="Kivenson V."/>
            <person name="Peng X."/>
            <person name="Tan Y."/>
            <person name="Valentine D.L."/>
            <person name="O'Malley M.A."/>
        </authorList>
    </citation>
    <scope>NUCLEOTIDE SEQUENCE [LARGE SCALE GENOMIC DNA]</scope>
    <source>
        <strain evidence="2 3">MC-15</strain>
    </source>
</reference>
<accession>A0A2A2HUI5</accession>
<comment type="caution">
    <text evidence="2">The sequence shown here is derived from an EMBL/GenBank/DDBJ whole genome shotgun (WGS) entry which is preliminary data.</text>
</comment>
<dbReference type="Proteomes" id="UP000218164">
    <property type="component" value="Unassembled WGS sequence"/>
</dbReference>
<proteinExistence type="predicted"/>
<evidence type="ECO:0000256" key="1">
    <source>
        <dbReference type="SAM" id="MobiDB-lite"/>
    </source>
</evidence>
<dbReference type="AlphaFoldDB" id="A0A2A2HUI5"/>
<evidence type="ECO:0000313" key="3">
    <source>
        <dbReference type="Proteomes" id="UP000218164"/>
    </source>
</evidence>
<feature type="compositionally biased region" description="Basic and acidic residues" evidence="1">
    <location>
        <begin position="1"/>
        <end position="18"/>
    </location>
</feature>
<sequence>MQRRLESSKGKERNRSSVENEVSEIILKKFRSVIKYEIIEAPEGKKTSQLRFWVDEENKKSVKKYLGKTSCLRISTSSVLKR</sequence>
<evidence type="ECO:0000313" key="2">
    <source>
        <dbReference type="EMBL" id="PAV13052.1"/>
    </source>
</evidence>
<gene>
    <name evidence="2" type="ORF">ASJ81_04640</name>
</gene>
<dbReference type="EMBL" id="LMVP01000135">
    <property type="protein sequence ID" value="PAV13052.1"/>
    <property type="molecule type" value="Genomic_DNA"/>
</dbReference>